<evidence type="ECO:0000313" key="3">
    <source>
        <dbReference type="EMBL" id="CAF1504855.1"/>
    </source>
</evidence>
<dbReference type="PROSITE" id="PS51257">
    <property type="entry name" value="PROKAR_LIPOPROTEIN"/>
    <property type="match status" value="1"/>
</dbReference>
<dbReference type="Proteomes" id="UP000663828">
    <property type="component" value="Unassembled WGS sequence"/>
</dbReference>
<reference evidence="2" key="1">
    <citation type="submission" date="2021-02" db="EMBL/GenBank/DDBJ databases">
        <authorList>
            <person name="Nowell W R."/>
        </authorList>
    </citation>
    <scope>NUCLEOTIDE SEQUENCE</scope>
</reference>
<protein>
    <submittedName>
        <fullName evidence="2">Uncharacterized protein</fullName>
    </submittedName>
</protein>
<keyword evidence="4" id="KW-1185">Reference proteome</keyword>
<evidence type="ECO:0000256" key="1">
    <source>
        <dbReference type="SAM" id="SignalP"/>
    </source>
</evidence>
<dbReference type="Proteomes" id="UP000663852">
    <property type="component" value="Unassembled WGS sequence"/>
</dbReference>
<evidence type="ECO:0000313" key="2">
    <source>
        <dbReference type="EMBL" id="CAF1460358.1"/>
    </source>
</evidence>
<comment type="caution">
    <text evidence="2">The sequence shown here is derived from an EMBL/GenBank/DDBJ whole genome shotgun (WGS) entry which is preliminary data.</text>
</comment>
<evidence type="ECO:0000313" key="4">
    <source>
        <dbReference type="Proteomes" id="UP000663828"/>
    </source>
</evidence>
<feature type="signal peptide" evidence="1">
    <location>
        <begin position="1"/>
        <end position="18"/>
    </location>
</feature>
<name>A0A815Q9J0_ADIRI</name>
<proteinExistence type="predicted"/>
<organism evidence="2 4">
    <name type="scientific">Adineta ricciae</name>
    <name type="common">Rotifer</name>
    <dbReference type="NCBI Taxonomy" id="249248"/>
    <lineage>
        <taxon>Eukaryota</taxon>
        <taxon>Metazoa</taxon>
        <taxon>Spiralia</taxon>
        <taxon>Gnathifera</taxon>
        <taxon>Rotifera</taxon>
        <taxon>Eurotatoria</taxon>
        <taxon>Bdelloidea</taxon>
        <taxon>Adinetida</taxon>
        <taxon>Adinetidae</taxon>
        <taxon>Adineta</taxon>
    </lineage>
</organism>
<feature type="chain" id="PRO_5036228637" evidence="1">
    <location>
        <begin position="19"/>
        <end position="93"/>
    </location>
</feature>
<sequence>MLKTALIVLLCSSMFSCASIRTRRFLFSNIVNGLLGQGIAEAAYVNCADRTNNIYQCFCLCCPTVAATQEKGTECHVRCVDKFGPNDACRNYG</sequence>
<accession>A0A815Q9J0</accession>
<dbReference type="EMBL" id="CAJNOR010003926">
    <property type="protein sequence ID" value="CAF1460358.1"/>
    <property type="molecule type" value="Genomic_DNA"/>
</dbReference>
<dbReference type="EMBL" id="CAJNOJ010000657">
    <property type="protein sequence ID" value="CAF1504855.1"/>
    <property type="molecule type" value="Genomic_DNA"/>
</dbReference>
<keyword evidence="1" id="KW-0732">Signal</keyword>
<gene>
    <name evidence="3" type="ORF">EDS130_LOCUS42862</name>
    <name evidence="2" type="ORF">XAT740_LOCUS37402</name>
</gene>
<dbReference type="AlphaFoldDB" id="A0A815Q9J0"/>